<dbReference type="SUPFAM" id="SSF144091">
    <property type="entry name" value="Rhomboid-like"/>
    <property type="match status" value="1"/>
</dbReference>
<feature type="domain" description="DUF6576" evidence="7">
    <location>
        <begin position="227"/>
        <end position="260"/>
    </location>
</feature>
<gene>
    <name evidence="8" type="ORF">SAMN05421741_10794</name>
</gene>
<dbReference type="InterPro" id="IPR022764">
    <property type="entry name" value="Peptidase_S54_rhomboid_dom"/>
</dbReference>
<feature type="transmembrane region" description="Helical" evidence="5">
    <location>
        <begin position="12"/>
        <end position="32"/>
    </location>
</feature>
<dbReference type="STRING" id="913024.SAMN05421741_10794"/>
<evidence type="ECO:0000259" key="7">
    <source>
        <dbReference type="Pfam" id="PF20216"/>
    </source>
</evidence>
<dbReference type="Gene3D" id="1.20.1540.10">
    <property type="entry name" value="Rhomboid-like"/>
    <property type="match status" value="1"/>
</dbReference>
<dbReference type="Proteomes" id="UP000199036">
    <property type="component" value="Unassembled WGS sequence"/>
</dbReference>
<dbReference type="Pfam" id="PF20216">
    <property type="entry name" value="DUF6576"/>
    <property type="match status" value="1"/>
</dbReference>
<dbReference type="AlphaFoldDB" id="A0A1I5A4H0"/>
<feature type="transmembrane region" description="Helical" evidence="5">
    <location>
        <begin position="99"/>
        <end position="118"/>
    </location>
</feature>
<reference evidence="9" key="1">
    <citation type="submission" date="2016-10" db="EMBL/GenBank/DDBJ databases">
        <authorList>
            <person name="Varghese N."/>
            <person name="Submissions S."/>
        </authorList>
    </citation>
    <scope>NUCLEOTIDE SEQUENCE [LARGE SCALE GENOMIC DNA]</scope>
    <source>
        <strain evidence="9">DS-12</strain>
    </source>
</reference>
<evidence type="ECO:0000313" key="9">
    <source>
        <dbReference type="Proteomes" id="UP000199036"/>
    </source>
</evidence>
<sequence>MQKFDIKNLSIEIKLIILLSVISLFVMLMKFVDTGFYTTIIEQLALFSDFKIFNFRIWQFVTYSFLHGDIMHLVFNMLMLYFFSQLFFTFFNEKQFLKAFFLGGIFAGVFYFVLSNIFDINSYVGGASGAVMAVFFTVFAYRPNMRVNVIIFQNLPIYYIALILILLIIYQFFTSNSNGNLAHLGGSIFGFCYGKWLGGFSVSNLKKTKVKTNLRTVHNKINQPKNNSADNSVQKQIDVILDKISKSGYDSLTKEEKEFLFKQK</sequence>
<accession>A0A1I5A4H0</accession>
<evidence type="ECO:0000256" key="4">
    <source>
        <dbReference type="ARBA" id="ARBA00023136"/>
    </source>
</evidence>
<feature type="transmembrane region" description="Helical" evidence="5">
    <location>
        <begin position="124"/>
        <end position="143"/>
    </location>
</feature>
<dbReference type="EMBL" id="FOVI01000007">
    <property type="protein sequence ID" value="SFN57276.1"/>
    <property type="molecule type" value="Genomic_DNA"/>
</dbReference>
<keyword evidence="4 5" id="KW-0472">Membrane</keyword>
<comment type="subcellular location">
    <subcellularLocation>
        <location evidence="1">Membrane</location>
        <topology evidence="1">Multi-pass membrane protein</topology>
    </subcellularLocation>
</comment>
<dbReference type="OrthoDB" id="680602at2"/>
<dbReference type="Pfam" id="PF01694">
    <property type="entry name" value="Rhomboid"/>
    <property type="match status" value="1"/>
</dbReference>
<dbReference type="PANTHER" id="PTHR43066">
    <property type="entry name" value="RHOMBOID-RELATED PROTEIN"/>
    <property type="match status" value="1"/>
</dbReference>
<evidence type="ECO:0000256" key="3">
    <source>
        <dbReference type="ARBA" id="ARBA00022989"/>
    </source>
</evidence>
<keyword evidence="8" id="KW-0378">Hydrolase</keyword>
<proteinExistence type="predicted"/>
<name>A0A1I5A4H0_9FLAO</name>
<evidence type="ECO:0000259" key="6">
    <source>
        <dbReference type="Pfam" id="PF01694"/>
    </source>
</evidence>
<keyword evidence="3 5" id="KW-1133">Transmembrane helix</keyword>
<feature type="domain" description="Peptidase S54 rhomboid" evidence="6">
    <location>
        <begin position="56"/>
        <end position="197"/>
    </location>
</feature>
<protein>
    <submittedName>
        <fullName evidence="8">Membrane associated serine protease, rhomboid family</fullName>
    </submittedName>
</protein>
<keyword evidence="2 5" id="KW-0812">Transmembrane</keyword>
<organism evidence="8 9">
    <name type="scientific">Paenimyroides ummariense</name>
    <dbReference type="NCBI Taxonomy" id="913024"/>
    <lineage>
        <taxon>Bacteria</taxon>
        <taxon>Pseudomonadati</taxon>
        <taxon>Bacteroidota</taxon>
        <taxon>Flavobacteriia</taxon>
        <taxon>Flavobacteriales</taxon>
        <taxon>Flavobacteriaceae</taxon>
        <taxon>Paenimyroides</taxon>
    </lineage>
</organism>
<keyword evidence="8" id="KW-0645">Protease</keyword>
<dbReference type="PANTHER" id="PTHR43066:SF11">
    <property type="entry name" value="PEPTIDASE S54 RHOMBOID DOMAIN-CONTAINING PROTEIN"/>
    <property type="match status" value="1"/>
</dbReference>
<dbReference type="InterPro" id="IPR035952">
    <property type="entry name" value="Rhomboid-like_sf"/>
</dbReference>
<dbReference type="GO" id="GO:0006508">
    <property type="term" value="P:proteolysis"/>
    <property type="evidence" value="ECO:0007669"/>
    <property type="project" value="UniProtKB-KW"/>
</dbReference>
<dbReference type="GO" id="GO:0016020">
    <property type="term" value="C:membrane"/>
    <property type="evidence" value="ECO:0007669"/>
    <property type="project" value="UniProtKB-SubCell"/>
</dbReference>
<dbReference type="RefSeq" id="WP_091521383.1">
    <property type="nucleotide sequence ID" value="NZ_FOVI01000007.1"/>
</dbReference>
<evidence type="ECO:0000256" key="1">
    <source>
        <dbReference type="ARBA" id="ARBA00004141"/>
    </source>
</evidence>
<dbReference type="GO" id="GO:0004252">
    <property type="term" value="F:serine-type endopeptidase activity"/>
    <property type="evidence" value="ECO:0007669"/>
    <property type="project" value="InterPro"/>
</dbReference>
<evidence type="ECO:0000256" key="2">
    <source>
        <dbReference type="ARBA" id="ARBA00022692"/>
    </source>
</evidence>
<evidence type="ECO:0000256" key="5">
    <source>
        <dbReference type="SAM" id="Phobius"/>
    </source>
</evidence>
<feature type="transmembrane region" description="Helical" evidence="5">
    <location>
        <begin position="155"/>
        <end position="173"/>
    </location>
</feature>
<evidence type="ECO:0000313" key="8">
    <source>
        <dbReference type="EMBL" id="SFN57276.1"/>
    </source>
</evidence>
<keyword evidence="9" id="KW-1185">Reference proteome</keyword>
<dbReference type="InterPro" id="IPR046483">
    <property type="entry name" value="DUF6576"/>
</dbReference>
<feature type="transmembrane region" description="Helical" evidence="5">
    <location>
        <begin position="185"/>
        <end position="205"/>
    </location>
</feature>
<feature type="transmembrane region" description="Helical" evidence="5">
    <location>
        <begin position="70"/>
        <end position="92"/>
    </location>
</feature>